<evidence type="ECO:0000313" key="4">
    <source>
        <dbReference type="Proteomes" id="UP000193710"/>
    </source>
</evidence>
<sequence length="179" mass="20021">MARVPYLHRDEAGDQSQPLYDRLEAERSTPTPNIYLALAHAPDQLDRFLSYANALRSCNLSPLLRELIVLTVGHATGCDYEVAHHQSYALAAGLTVEQVKAVPHFETADVFDDFEKAVMRLAREFSEGSDVRQETWDAVAAHLTTQQLVQLTLLLAWYVSGSLMMRLLALDLEEGYSVS</sequence>
<dbReference type="eggNOG" id="COG2128">
    <property type="taxonomic scope" value="Bacteria"/>
</dbReference>
<evidence type="ECO:0000259" key="1">
    <source>
        <dbReference type="Pfam" id="PF02627"/>
    </source>
</evidence>
<dbReference type="RefSeq" id="WP_036465672.1">
    <property type="nucleotide sequence ID" value="NZ_HG964446.1"/>
</dbReference>
<dbReference type="Gene3D" id="1.20.1290.10">
    <property type="entry name" value="AhpD-like"/>
    <property type="match status" value="1"/>
</dbReference>
<gene>
    <name evidence="3" type="ORF">AWC29_29425</name>
    <name evidence="2" type="ORF">BN973_00508</name>
</gene>
<evidence type="ECO:0000313" key="2">
    <source>
        <dbReference type="EMBL" id="CDO86167.1"/>
    </source>
</evidence>
<proteinExistence type="predicted"/>
<reference evidence="2" key="1">
    <citation type="journal article" date="2014" name="Genome Announc.">
        <title>Draft Genome Sequence of Mycobacterium triplex DSM 44626.</title>
        <authorList>
            <person name="Sassi M."/>
            <person name="Croce O."/>
            <person name="Robert C."/>
            <person name="Raoult D."/>
            <person name="Drancourt M."/>
        </authorList>
    </citation>
    <scope>NUCLEOTIDE SEQUENCE [LARGE SCALE GENOMIC DNA]</scope>
    <source>
        <strain evidence="2">DSM 44626</strain>
    </source>
</reference>
<reference evidence="2" key="2">
    <citation type="submission" date="2014-04" db="EMBL/GenBank/DDBJ databases">
        <authorList>
            <person name="Xu Y.W."/>
            <person name="Yang Q."/>
        </authorList>
    </citation>
    <scope>NUCLEOTIDE SEQUENCE</scope>
    <source>
        <strain evidence="2">DSM 44626</strain>
    </source>
</reference>
<feature type="domain" description="Carboxymuconolactone decarboxylase-like" evidence="1">
    <location>
        <begin position="43"/>
        <end position="124"/>
    </location>
</feature>
<dbReference type="PANTHER" id="PTHR34846">
    <property type="entry name" value="4-CARBOXYMUCONOLACTONE DECARBOXYLASE FAMILY PROTEIN (AFU_ORTHOLOGUE AFUA_6G11590)"/>
    <property type="match status" value="1"/>
</dbReference>
<dbReference type="EMBL" id="HG964446">
    <property type="protein sequence ID" value="CDO86167.1"/>
    <property type="molecule type" value="Genomic_DNA"/>
</dbReference>
<dbReference type="HOGENOM" id="CLU_082760_2_4_11"/>
<dbReference type="InterPro" id="IPR003779">
    <property type="entry name" value="CMD-like"/>
</dbReference>
<dbReference type="EMBL" id="LQPY01000042">
    <property type="protein sequence ID" value="ORW99101.1"/>
    <property type="molecule type" value="Genomic_DNA"/>
</dbReference>
<dbReference type="Proteomes" id="UP000028880">
    <property type="component" value="Unassembled WGS sequence"/>
</dbReference>
<accession>A0A024JS41</accession>
<dbReference type="Pfam" id="PF02627">
    <property type="entry name" value="CMD"/>
    <property type="match status" value="1"/>
</dbReference>
<dbReference type="STRING" id="47839.BN973_00508"/>
<dbReference type="GO" id="GO:0051920">
    <property type="term" value="F:peroxiredoxin activity"/>
    <property type="evidence" value="ECO:0007669"/>
    <property type="project" value="InterPro"/>
</dbReference>
<evidence type="ECO:0000313" key="3">
    <source>
        <dbReference type="EMBL" id="ORW99101.1"/>
    </source>
</evidence>
<dbReference type="InterPro" id="IPR029032">
    <property type="entry name" value="AhpD-like"/>
</dbReference>
<protein>
    <submittedName>
        <fullName evidence="2">Carboxymuconolactone decarboxylase</fullName>
    </submittedName>
</protein>
<dbReference type="OrthoDB" id="4704294at2"/>
<dbReference type="SUPFAM" id="SSF69118">
    <property type="entry name" value="AhpD-like"/>
    <property type="match status" value="1"/>
</dbReference>
<name>A0A024JS41_9MYCO</name>
<keyword evidence="4" id="KW-1185">Reference proteome</keyword>
<reference evidence="3 4" key="3">
    <citation type="submission" date="2016-01" db="EMBL/GenBank/DDBJ databases">
        <title>The new phylogeny of the genus Mycobacterium.</title>
        <authorList>
            <person name="Tarcisio F."/>
            <person name="Conor M."/>
            <person name="Antonella G."/>
            <person name="Elisabetta G."/>
            <person name="Giulia F.S."/>
            <person name="Sara T."/>
            <person name="Anna F."/>
            <person name="Clotilde B."/>
            <person name="Roberto B."/>
            <person name="Veronica D.S."/>
            <person name="Fabio R."/>
            <person name="Monica P."/>
            <person name="Olivier J."/>
            <person name="Enrico T."/>
            <person name="Nicola S."/>
        </authorList>
    </citation>
    <scope>NUCLEOTIDE SEQUENCE [LARGE SCALE GENOMIC DNA]</scope>
    <source>
        <strain evidence="3 4">DSM 44626</strain>
    </source>
</reference>
<organism evidence="2">
    <name type="scientific">Mycobacterium triplex</name>
    <dbReference type="NCBI Taxonomy" id="47839"/>
    <lineage>
        <taxon>Bacteria</taxon>
        <taxon>Bacillati</taxon>
        <taxon>Actinomycetota</taxon>
        <taxon>Actinomycetes</taxon>
        <taxon>Mycobacteriales</taxon>
        <taxon>Mycobacteriaceae</taxon>
        <taxon>Mycobacterium</taxon>
        <taxon>Mycobacterium simiae complex</taxon>
    </lineage>
</organism>
<dbReference type="Proteomes" id="UP000193710">
    <property type="component" value="Unassembled WGS sequence"/>
</dbReference>
<dbReference type="PANTHER" id="PTHR34846:SF11">
    <property type="entry name" value="4-CARBOXYMUCONOLACTONE DECARBOXYLASE FAMILY PROTEIN (AFU_ORTHOLOGUE AFUA_6G11590)"/>
    <property type="match status" value="1"/>
</dbReference>
<dbReference type="AlphaFoldDB" id="A0A024JS41"/>